<comment type="caution">
    <text evidence="1">The sequence shown here is derived from an EMBL/GenBank/DDBJ whole genome shotgun (WGS) entry which is preliminary data.</text>
</comment>
<evidence type="ECO:0000313" key="1">
    <source>
        <dbReference type="EMBL" id="KAK3946243.1"/>
    </source>
</evidence>
<evidence type="ECO:0000313" key="2">
    <source>
        <dbReference type="Proteomes" id="UP001303473"/>
    </source>
</evidence>
<dbReference type="AlphaFoldDB" id="A0AAN6NJZ8"/>
<organism evidence="1 2">
    <name type="scientific">Diplogelasinospora grovesii</name>
    <dbReference type="NCBI Taxonomy" id="303347"/>
    <lineage>
        <taxon>Eukaryota</taxon>
        <taxon>Fungi</taxon>
        <taxon>Dikarya</taxon>
        <taxon>Ascomycota</taxon>
        <taxon>Pezizomycotina</taxon>
        <taxon>Sordariomycetes</taxon>
        <taxon>Sordariomycetidae</taxon>
        <taxon>Sordariales</taxon>
        <taxon>Diplogelasinosporaceae</taxon>
        <taxon>Diplogelasinospora</taxon>
    </lineage>
</organism>
<protein>
    <submittedName>
        <fullName evidence="1">Uncharacterized protein</fullName>
    </submittedName>
</protein>
<keyword evidence="2" id="KW-1185">Reference proteome</keyword>
<reference evidence="2" key="1">
    <citation type="journal article" date="2023" name="Mol. Phylogenet. Evol.">
        <title>Genome-scale phylogeny and comparative genomics of the fungal order Sordariales.</title>
        <authorList>
            <person name="Hensen N."/>
            <person name="Bonometti L."/>
            <person name="Westerberg I."/>
            <person name="Brannstrom I.O."/>
            <person name="Guillou S."/>
            <person name="Cros-Aarteil S."/>
            <person name="Calhoun S."/>
            <person name="Haridas S."/>
            <person name="Kuo A."/>
            <person name="Mondo S."/>
            <person name="Pangilinan J."/>
            <person name="Riley R."/>
            <person name="LaButti K."/>
            <person name="Andreopoulos B."/>
            <person name="Lipzen A."/>
            <person name="Chen C."/>
            <person name="Yan M."/>
            <person name="Daum C."/>
            <person name="Ng V."/>
            <person name="Clum A."/>
            <person name="Steindorff A."/>
            <person name="Ohm R.A."/>
            <person name="Martin F."/>
            <person name="Silar P."/>
            <person name="Natvig D.O."/>
            <person name="Lalanne C."/>
            <person name="Gautier V."/>
            <person name="Ament-Velasquez S.L."/>
            <person name="Kruys A."/>
            <person name="Hutchinson M.I."/>
            <person name="Powell A.J."/>
            <person name="Barry K."/>
            <person name="Miller A.N."/>
            <person name="Grigoriev I.V."/>
            <person name="Debuchy R."/>
            <person name="Gladieux P."/>
            <person name="Hiltunen Thoren M."/>
            <person name="Johannesson H."/>
        </authorList>
    </citation>
    <scope>NUCLEOTIDE SEQUENCE [LARGE SCALE GENOMIC DNA]</scope>
    <source>
        <strain evidence="2">CBS 340.73</strain>
    </source>
</reference>
<proteinExistence type="predicted"/>
<dbReference type="Proteomes" id="UP001303473">
    <property type="component" value="Unassembled WGS sequence"/>
</dbReference>
<sequence>MSGSGGFYKYRCKYFYTHNCPNWVWVNNAPCASCLAEGRDADENVSNSTAAPSAPWRLGKEIYVPQVYDGTLQYTLMEIVATGESGNYWTLRHKVTQQPLVTQTMTTSDTPRAVYVTTGVPMTQMQVGMGY</sequence>
<name>A0AAN6NJZ8_9PEZI</name>
<accession>A0AAN6NJZ8</accession>
<gene>
    <name evidence="1" type="ORF">QBC46DRAFT_3005</name>
</gene>
<dbReference type="EMBL" id="MU853752">
    <property type="protein sequence ID" value="KAK3946243.1"/>
    <property type="molecule type" value="Genomic_DNA"/>
</dbReference>